<keyword evidence="2" id="KW-1185">Reference proteome</keyword>
<name>A0A9P0MY24_NEZVI</name>
<reference evidence="1" key="1">
    <citation type="submission" date="2022-01" db="EMBL/GenBank/DDBJ databases">
        <authorList>
            <person name="King R."/>
        </authorList>
    </citation>
    <scope>NUCLEOTIDE SEQUENCE</scope>
</reference>
<dbReference type="Proteomes" id="UP001152798">
    <property type="component" value="Chromosome 7"/>
</dbReference>
<accession>A0A9P0MY24</accession>
<evidence type="ECO:0000313" key="2">
    <source>
        <dbReference type="Proteomes" id="UP001152798"/>
    </source>
</evidence>
<dbReference type="AlphaFoldDB" id="A0A9P0MY24"/>
<sequence>MDPGNQGHQSFHPFHFGPRPFPFHSAIDPQRTDSIPFKLSALLYFLPNPADLVSPSFPVVIVPLPSSLTGSERLLFAPTTPSGVLVTLPLSPPLSLPPPSRQKMGAIMGVLWRLEPCLN</sequence>
<dbReference type="EMBL" id="OV725083">
    <property type="protein sequence ID" value="CAH1408012.1"/>
    <property type="molecule type" value="Genomic_DNA"/>
</dbReference>
<proteinExistence type="predicted"/>
<evidence type="ECO:0000313" key="1">
    <source>
        <dbReference type="EMBL" id="CAH1408012.1"/>
    </source>
</evidence>
<protein>
    <submittedName>
        <fullName evidence="1">Uncharacterized protein</fullName>
    </submittedName>
</protein>
<gene>
    <name evidence="1" type="ORF">NEZAVI_LOCUS15617</name>
</gene>
<organism evidence="1 2">
    <name type="scientific">Nezara viridula</name>
    <name type="common">Southern green stink bug</name>
    <name type="synonym">Cimex viridulus</name>
    <dbReference type="NCBI Taxonomy" id="85310"/>
    <lineage>
        <taxon>Eukaryota</taxon>
        <taxon>Metazoa</taxon>
        <taxon>Ecdysozoa</taxon>
        <taxon>Arthropoda</taxon>
        <taxon>Hexapoda</taxon>
        <taxon>Insecta</taxon>
        <taxon>Pterygota</taxon>
        <taxon>Neoptera</taxon>
        <taxon>Paraneoptera</taxon>
        <taxon>Hemiptera</taxon>
        <taxon>Heteroptera</taxon>
        <taxon>Panheteroptera</taxon>
        <taxon>Pentatomomorpha</taxon>
        <taxon>Pentatomoidea</taxon>
        <taxon>Pentatomidae</taxon>
        <taxon>Pentatominae</taxon>
        <taxon>Nezara</taxon>
    </lineage>
</organism>